<sequence>MSEIEYQFIPKEAEDGQPETDLSITLRELIDEARRLMENTDGDPSRYKPCLEEIIHKCSDAEKALCSHKSCERAEDLRQTMVKAHDLIPDLVDHAFYWENFEREAIDATELLNSVRIALRETKPTSGLYSAACGEVLLRRLEVSNHRSYAGWGCRIVVSNNASTLC</sequence>
<protein>
    <submittedName>
        <fullName evidence="3">DCB domain-containing protein</fullName>
    </submittedName>
</protein>
<gene>
    <name evidence="1" type="ORF">NBR_LOCUS1154</name>
</gene>
<reference evidence="3" key="1">
    <citation type="submission" date="2017-02" db="UniProtKB">
        <authorList>
            <consortium name="WormBaseParasite"/>
        </authorList>
    </citation>
    <scope>IDENTIFICATION</scope>
</reference>
<proteinExistence type="predicted"/>
<evidence type="ECO:0000313" key="1">
    <source>
        <dbReference type="EMBL" id="VDL64433.1"/>
    </source>
</evidence>
<dbReference type="EMBL" id="UYSL01000799">
    <property type="protein sequence ID" value="VDL64433.1"/>
    <property type="molecule type" value="Genomic_DNA"/>
</dbReference>
<reference evidence="1 2" key="2">
    <citation type="submission" date="2018-11" db="EMBL/GenBank/DDBJ databases">
        <authorList>
            <consortium name="Pathogen Informatics"/>
        </authorList>
    </citation>
    <scope>NUCLEOTIDE SEQUENCE [LARGE SCALE GENOMIC DNA]</scope>
</reference>
<dbReference type="Proteomes" id="UP000271162">
    <property type="component" value="Unassembled WGS sequence"/>
</dbReference>
<accession>A0A0N4XF51</accession>
<evidence type="ECO:0000313" key="3">
    <source>
        <dbReference type="WBParaSite" id="NBR_0000115301-mRNA-1"/>
    </source>
</evidence>
<dbReference type="WBParaSite" id="NBR_0000115301-mRNA-1">
    <property type="protein sequence ID" value="NBR_0000115301-mRNA-1"/>
    <property type="gene ID" value="NBR_0000115301"/>
</dbReference>
<evidence type="ECO:0000313" key="2">
    <source>
        <dbReference type="Proteomes" id="UP000271162"/>
    </source>
</evidence>
<keyword evidence="2" id="KW-1185">Reference proteome</keyword>
<organism evidence="3">
    <name type="scientific">Nippostrongylus brasiliensis</name>
    <name type="common">Rat hookworm</name>
    <dbReference type="NCBI Taxonomy" id="27835"/>
    <lineage>
        <taxon>Eukaryota</taxon>
        <taxon>Metazoa</taxon>
        <taxon>Ecdysozoa</taxon>
        <taxon>Nematoda</taxon>
        <taxon>Chromadorea</taxon>
        <taxon>Rhabditida</taxon>
        <taxon>Rhabditina</taxon>
        <taxon>Rhabditomorpha</taxon>
        <taxon>Strongyloidea</taxon>
        <taxon>Heligmosomidae</taxon>
        <taxon>Nippostrongylus</taxon>
    </lineage>
</organism>
<dbReference type="AlphaFoldDB" id="A0A0N4XF51"/>
<name>A0A0N4XF51_NIPBR</name>